<dbReference type="Gene3D" id="1.10.510.10">
    <property type="entry name" value="Transferase(Phosphotransferase) domain 1"/>
    <property type="match status" value="1"/>
</dbReference>
<evidence type="ECO:0000256" key="5">
    <source>
        <dbReference type="PROSITE-ProRule" id="PRU00339"/>
    </source>
</evidence>
<dbReference type="Proteomes" id="UP000594059">
    <property type="component" value="Chromosome"/>
</dbReference>
<evidence type="ECO:0000256" key="6">
    <source>
        <dbReference type="PROSITE-ProRule" id="PRU10141"/>
    </source>
</evidence>
<gene>
    <name evidence="9" type="ORF">INQ41_05560</name>
</gene>
<dbReference type="PROSITE" id="PS50011">
    <property type="entry name" value="PROTEIN_KINASE_DOM"/>
    <property type="match status" value="1"/>
</dbReference>
<keyword evidence="3 5" id="KW-0802">TPR repeat</keyword>
<keyword evidence="9" id="KW-0808">Transferase</keyword>
<dbReference type="Pfam" id="PF07721">
    <property type="entry name" value="TPR_4"/>
    <property type="match status" value="1"/>
</dbReference>
<dbReference type="InterPro" id="IPR011009">
    <property type="entry name" value="Kinase-like_dom_sf"/>
</dbReference>
<dbReference type="PANTHER" id="PTHR45641">
    <property type="entry name" value="TETRATRICOPEPTIDE REPEAT PROTEIN (AFU_ORTHOLOGUE AFUA_6G03870)"/>
    <property type="match status" value="1"/>
</dbReference>
<dbReference type="PROSITE" id="PS50005">
    <property type="entry name" value="TPR"/>
    <property type="match status" value="2"/>
</dbReference>
<protein>
    <submittedName>
        <fullName evidence="9">Serine/threonine protein kinase</fullName>
    </submittedName>
</protein>
<feature type="repeat" description="TPR" evidence="5">
    <location>
        <begin position="511"/>
        <end position="544"/>
    </location>
</feature>
<dbReference type="GO" id="GO:0004674">
    <property type="term" value="F:protein serine/threonine kinase activity"/>
    <property type="evidence" value="ECO:0007669"/>
    <property type="project" value="UniProtKB-KW"/>
</dbReference>
<dbReference type="Pfam" id="PF00069">
    <property type="entry name" value="Pkinase"/>
    <property type="match status" value="1"/>
</dbReference>
<dbReference type="SUPFAM" id="SSF48452">
    <property type="entry name" value="TPR-like"/>
    <property type="match status" value="2"/>
</dbReference>
<dbReference type="PROSITE" id="PS00108">
    <property type="entry name" value="PROTEIN_KINASE_ST"/>
    <property type="match status" value="1"/>
</dbReference>
<evidence type="ECO:0000313" key="10">
    <source>
        <dbReference type="Proteomes" id="UP000594059"/>
    </source>
</evidence>
<dbReference type="SMART" id="SM00220">
    <property type="entry name" value="S_TKc"/>
    <property type="match status" value="1"/>
</dbReference>
<evidence type="ECO:0000256" key="1">
    <source>
        <dbReference type="ARBA" id="ARBA00022737"/>
    </source>
</evidence>
<name>A0A7S6UHQ5_9GAMM</name>
<dbReference type="PRINTS" id="PR00381">
    <property type="entry name" value="KINESINLIGHT"/>
</dbReference>
<dbReference type="InterPro" id="IPR011990">
    <property type="entry name" value="TPR-like_helical_dom_sf"/>
</dbReference>
<keyword evidence="9" id="KW-0418">Kinase</keyword>
<feature type="domain" description="Protein kinase" evidence="8">
    <location>
        <begin position="86"/>
        <end position="412"/>
    </location>
</feature>
<dbReference type="InterPro" id="IPR011717">
    <property type="entry name" value="TPR-4"/>
</dbReference>
<feature type="repeat" description="TPR" evidence="5">
    <location>
        <begin position="764"/>
        <end position="797"/>
    </location>
</feature>
<dbReference type="InterPro" id="IPR000719">
    <property type="entry name" value="Prot_kinase_dom"/>
</dbReference>
<dbReference type="AlphaFoldDB" id="A0A7S6UHQ5"/>
<keyword evidence="1" id="KW-0677">Repeat</keyword>
<feature type="binding site" evidence="6">
    <location>
        <position position="117"/>
    </location>
    <ligand>
        <name>ATP</name>
        <dbReference type="ChEBI" id="CHEBI:30616"/>
    </ligand>
</feature>
<evidence type="ECO:0000256" key="4">
    <source>
        <dbReference type="ARBA" id="ARBA00022840"/>
    </source>
</evidence>
<dbReference type="GO" id="GO:0005524">
    <property type="term" value="F:ATP binding"/>
    <property type="evidence" value="ECO:0007669"/>
    <property type="project" value="UniProtKB-UniRule"/>
</dbReference>
<evidence type="ECO:0000259" key="8">
    <source>
        <dbReference type="PROSITE" id="PS50011"/>
    </source>
</evidence>
<dbReference type="PANTHER" id="PTHR45641:SF19">
    <property type="entry name" value="NEPHROCYSTIN-3"/>
    <property type="match status" value="1"/>
</dbReference>
<dbReference type="RefSeq" id="WP_193986910.1">
    <property type="nucleotide sequence ID" value="NZ_CP063656.1"/>
</dbReference>
<dbReference type="InterPro" id="IPR019734">
    <property type="entry name" value="TPR_rpt"/>
</dbReference>
<keyword evidence="10" id="KW-1185">Reference proteome</keyword>
<evidence type="ECO:0000256" key="7">
    <source>
        <dbReference type="SAM" id="MobiDB-lite"/>
    </source>
</evidence>
<dbReference type="Gene3D" id="3.30.200.20">
    <property type="entry name" value="Phosphorylase Kinase, domain 1"/>
    <property type="match status" value="1"/>
</dbReference>
<accession>A0A7S6UHQ5</accession>
<sequence length="908" mass="99163">MSISGESEKPTERNRWLRAKQLFADLSAVAVDEREAWLDSACNGDPGLRAEVDRLIALDADASSYFDDLGATLAQDEIAPTRVGAYRIAGEIGQGGMGTVYLGQRDDGQFEQTVAIKVVRDSVSERLLARFRDERRILAQLKHPGIAYLLDGGSLADGRPYFVMEYIAGEEITDYADQKRLGVRRRLGLFREVCAAVAHAHRNLVIHRDLKPGNVMVQEDDQGHPSVKLLDFGIARITEQGLGDDGGDAVRRGNREPGSRPLPATGLTARAPTEYGDRILTPRYAAPEQIRGEPATTSSDVYALGLLLHELLTGTQPFGTAVSTAKDMQEAILAGAPARPSVSASRMDAAVAARRGSSPRQLARQLRGDLDSIVLKAIQNDPEQRYLSVGQMAEDIRRHLGGDIVSARHPSAAYRSSVFLRQHRYGVATTLLAVGAGVVLASLHVSRITHERDLARTEAAKATQVSGLLVSMLESADPAQARGEETSVREVLDQASNRIGGELAGQPDVRARMEAIIGTVYTSLGKYDKAETFLTRALDVQRTRQGTGHRETLETMQAIATLAMRRGKNEEAETLLRQVVEQRLAQPHPDPMLVAATRNDLGAALVRQGKRDEAESVHRAALAFATETALTEPEVQMTARNNLAVLLVGQGKFGEAEEHYRDVLSQRRELQGPVHPGLANVMNNLGVLLSKTQRFAEAEALLRESLAMKRKLYDDSGHPSIALAMTQLASVLTKQKRYDEAEPMYLEALAMRRKSLKPDHPYIATTLNNLANLYREQEDFARAEPLYHEAIEICREGAGPEHPWTASMILNLGQMYLSAGKPGLAAESLGDAVRIREKILPEDHWELAEARSLLGAALARQGKLDAASGLLDEGYSALRKARGEDDQHTLDAKKRLMALGDAGDIATR</sequence>
<feature type="compositionally biased region" description="Basic and acidic residues" evidence="7">
    <location>
        <begin position="248"/>
        <end position="258"/>
    </location>
</feature>
<evidence type="ECO:0000256" key="3">
    <source>
        <dbReference type="ARBA" id="ARBA00022803"/>
    </source>
</evidence>
<keyword evidence="9" id="KW-0723">Serine/threonine-protein kinase</keyword>
<dbReference type="KEGG" id="lcic:INQ41_05560"/>
<dbReference type="SMART" id="SM00028">
    <property type="entry name" value="TPR"/>
    <property type="match status" value="8"/>
</dbReference>
<dbReference type="PROSITE" id="PS00107">
    <property type="entry name" value="PROTEIN_KINASE_ATP"/>
    <property type="match status" value="1"/>
</dbReference>
<feature type="region of interest" description="Disordered" evidence="7">
    <location>
        <begin position="243"/>
        <end position="270"/>
    </location>
</feature>
<dbReference type="SUPFAM" id="SSF56112">
    <property type="entry name" value="Protein kinase-like (PK-like)"/>
    <property type="match status" value="1"/>
</dbReference>
<dbReference type="InterPro" id="IPR017441">
    <property type="entry name" value="Protein_kinase_ATP_BS"/>
</dbReference>
<reference evidence="9 10" key="1">
    <citation type="submission" date="2020-10" db="EMBL/GenBank/DDBJ databases">
        <title>complete genome sequencing of Lysobacter sp. H21R20.</title>
        <authorList>
            <person name="Bae J.-W."/>
            <person name="Lee S.-Y."/>
        </authorList>
    </citation>
    <scope>NUCLEOTIDE SEQUENCE [LARGE SCALE GENOMIC DNA]</scope>
    <source>
        <strain evidence="9 10">H21R20</strain>
    </source>
</reference>
<evidence type="ECO:0000313" key="9">
    <source>
        <dbReference type="EMBL" id="QOW20482.1"/>
    </source>
</evidence>
<evidence type="ECO:0000256" key="2">
    <source>
        <dbReference type="ARBA" id="ARBA00022741"/>
    </source>
</evidence>
<keyword evidence="2 6" id="KW-0547">Nucleotide-binding</keyword>
<dbReference type="InterPro" id="IPR008271">
    <property type="entry name" value="Ser/Thr_kinase_AS"/>
</dbReference>
<keyword evidence="4 6" id="KW-0067">ATP-binding</keyword>
<dbReference type="EMBL" id="CP063656">
    <property type="protein sequence ID" value="QOW20482.1"/>
    <property type="molecule type" value="Genomic_DNA"/>
</dbReference>
<dbReference type="Gene3D" id="1.25.40.10">
    <property type="entry name" value="Tetratricopeptide repeat domain"/>
    <property type="match status" value="3"/>
</dbReference>
<dbReference type="CDD" id="cd14014">
    <property type="entry name" value="STKc_PknB_like"/>
    <property type="match status" value="1"/>
</dbReference>
<proteinExistence type="predicted"/>
<dbReference type="GO" id="GO:0042802">
    <property type="term" value="F:identical protein binding"/>
    <property type="evidence" value="ECO:0007669"/>
    <property type="project" value="InterPro"/>
</dbReference>
<dbReference type="Pfam" id="PF13424">
    <property type="entry name" value="TPR_12"/>
    <property type="match status" value="3"/>
</dbReference>
<organism evidence="9 10">
    <name type="scientific">Novilysobacter ciconiae</name>
    <dbReference type="NCBI Taxonomy" id="2781022"/>
    <lineage>
        <taxon>Bacteria</taxon>
        <taxon>Pseudomonadati</taxon>
        <taxon>Pseudomonadota</taxon>
        <taxon>Gammaproteobacteria</taxon>
        <taxon>Lysobacterales</taxon>
        <taxon>Lysobacteraceae</taxon>
        <taxon>Novilysobacter</taxon>
    </lineage>
</organism>
<dbReference type="Pfam" id="PF13374">
    <property type="entry name" value="TPR_10"/>
    <property type="match status" value="2"/>
</dbReference>